<comment type="caution">
    <text evidence="1">The sequence shown here is derived from an EMBL/GenBank/DDBJ whole genome shotgun (WGS) entry which is preliminary data.</text>
</comment>
<gene>
    <name evidence="1" type="ORF">HFV08_19375</name>
</gene>
<dbReference type="RefSeq" id="WP_168540980.1">
    <property type="nucleotide sequence ID" value="NZ_JAAWWP010000011.1"/>
</dbReference>
<protein>
    <submittedName>
        <fullName evidence="1">Uncharacterized protein</fullName>
    </submittedName>
</protein>
<dbReference type="EMBL" id="JAAWWP010000011">
    <property type="protein sequence ID" value="NKI43359.1"/>
    <property type="molecule type" value="Genomic_DNA"/>
</dbReference>
<sequence length="97" mass="10748">MTTPGVDSYIRQKFAEHAGLSEEQLFADDVTLAAVISRSPKMTNSIDLMEAFAKTANALRKDYGVRVRLPALPLDTPTSTVLKTFLEEFERQKEATG</sequence>
<evidence type="ECO:0000313" key="2">
    <source>
        <dbReference type="Proteomes" id="UP000772196"/>
    </source>
</evidence>
<proteinExistence type="predicted"/>
<keyword evidence="2" id="KW-1185">Reference proteome</keyword>
<evidence type="ECO:0000313" key="1">
    <source>
        <dbReference type="EMBL" id="NKI43359.1"/>
    </source>
</evidence>
<reference evidence="1 2" key="1">
    <citation type="submission" date="2020-04" db="EMBL/GenBank/DDBJ databases">
        <title>Phylogenetic Diversity and Antibacterial Activity against Ralstonia solanacearum of Endophytic Actinomycete Isolated from Moss.</title>
        <authorList>
            <person name="Zhuang X."/>
        </authorList>
    </citation>
    <scope>NUCLEOTIDE SEQUENCE [LARGE SCALE GENOMIC DNA]</scope>
    <source>
        <strain evidence="1 2">LD120</strain>
    </source>
</reference>
<organism evidence="1 2">
    <name type="scientific">Streptomyces physcomitrii</name>
    <dbReference type="NCBI Taxonomy" id="2724184"/>
    <lineage>
        <taxon>Bacteria</taxon>
        <taxon>Bacillati</taxon>
        <taxon>Actinomycetota</taxon>
        <taxon>Actinomycetes</taxon>
        <taxon>Kitasatosporales</taxon>
        <taxon>Streptomycetaceae</taxon>
        <taxon>Streptomyces</taxon>
    </lineage>
</organism>
<name>A0ABX1H4S4_9ACTN</name>
<accession>A0ABX1H4S4</accession>
<dbReference type="Proteomes" id="UP000772196">
    <property type="component" value="Unassembled WGS sequence"/>
</dbReference>